<dbReference type="SUPFAM" id="SSF55073">
    <property type="entry name" value="Nucleotide cyclase"/>
    <property type="match status" value="1"/>
</dbReference>
<feature type="transmembrane region" description="Helical" evidence="2">
    <location>
        <begin position="14"/>
        <end position="34"/>
    </location>
</feature>
<dbReference type="PROSITE" id="PS50113">
    <property type="entry name" value="PAC"/>
    <property type="match status" value="1"/>
</dbReference>
<evidence type="ECO:0000313" key="8">
    <source>
        <dbReference type="Proteomes" id="UP000199561"/>
    </source>
</evidence>
<dbReference type="SMART" id="SM00267">
    <property type="entry name" value="GGDEF"/>
    <property type="match status" value="1"/>
</dbReference>
<dbReference type="InterPro" id="IPR035919">
    <property type="entry name" value="EAL_sf"/>
</dbReference>
<dbReference type="PROSITE" id="PS50883">
    <property type="entry name" value="EAL"/>
    <property type="match status" value="1"/>
</dbReference>
<feature type="domain" description="GGDEF" evidence="6">
    <location>
        <begin position="624"/>
        <end position="757"/>
    </location>
</feature>
<dbReference type="InterPro" id="IPR052155">
    <property type="entry name" value="Biofilm_reg_signaling"/>
</dbReference>
<dbReference type="SMART" id="SM00052">
    <property type="entry name" value="EAL"/>
    <property type="match status" value="1"/>
</dbReference>
<dbReference type="InterPro" id="IPR000160">
    <property type="entry name" value="GGDEF_dom"/>
</dbReference>
<evidence type="ECO:0000256" key="2">
    <source>
        <dbReference type="SAM" id="Phobius"/>
    </source>
</evidence>
<dbReference type="InterPro" id="IPR000700">
    <property type="entry name" value="PAS-assoc_C"/>
</dbReference>
<dbReference type="CDD" id="cd01948">
    <property type="entry name" value="EAL"/>
    <property type="match status" value="1"/>
</dbReference>
<evidence type="ECO:0000259" key="6">
    <source>
        <dbReference type="PROSITE" id="PS50887"/>
    </source>
</evidence>
<dbReference type="GO" id="GO:0071732">
    <property type="term" value="P:cellular response to nitric oxide"/>
    <property type="evidence" value="ECO:0007669"/>
    <property type="project" value="UniProtKB-ARBA"/>
</dbReference>
<dbReference type="FunFam" id="3.20.20.450:FF:000001">
    <property type="entry name" value="Cyclic di-GMP phosphodiesterase yahA"/>
    <property type="match status" value="1"/>
</dbReference>
<feature type="domain" description="PAS" evidence="3">
    <location>
        <begin position="361"/>
        <end position="403"/>
    </location>
</feature>
<proteinExistence type="predicted"/>
<keyword evidence="2" id="KW-0472">Membrane</keyword>
<evidence type="ECO:0000256" key="1">
    <source>
        <dbReference type="ARBA" id="ARBA00051114"/>
    </source>
</evidence>
<feature type="domain" description="EAL" evidence="5">
    <location>
        <begin position="766"/>
        <end position="1020"/>
    </location>
</feature>
<dbReference type="SUPFAM" id="SSF55785">
    <property type="entry name" value="PYP-like sensor domain (PAS domain)"/>
    <property type="match status" value="1"/>
</dbReference>
<dbReference type="CDD" id="cd00130">
    <property type="entry name" value="PAS"/>
    <property type="match status" value="1"/>
</dbReference>
<dbReference type="Gene3D" id="3.30.450.20">
    <property type="entry name" value="PAS domain"/>
    <property type="match status" value="1"/>
</dbReference>
<accession>A0A1I4PKD5</accession>
<evidence type="ECO:0000313" key="7">
    <source>
        <dbReference type="EMBL" id="SFM28036.1"/>
    </source>
</evidence>
<dbReference type="Pfam" id="PF00563">
    <property type="entry name" value="EAL"/>
    <property type="match status" value="1"/>
</dbReference>
<evidence type="ECO:0000259" key="5">
    <source>
        <dbReference type="PROSITE" id="PS50883"/>
    </source>
</evidence>
<reference evidence="7 8" key="1">
    <citation type="submission" date="2016-10" db="EMBL/GenBank/DDBJ databases">
        <authorList>
            <person name="de Groot N.N."/>
        </authorList>
    </citation>
    <scope>NUCLEOTIDE SEQUENCE [LARGE SCALE GENOMIC DNA]</scope>
    <source>
        <strain evidence="7 8">Nm146</strain>
    </source>
</reference>
<dbReference type="Pfam" id="PF00990">
    <property type="entry name" value="GGDEF"/>
    <property type="match status" value="1"/>
</dbReference>
<dbReference type="PANTHER" id="PTHR44757:SF2">
    <property type="entry name" value="BIOFILM ARCHITECTURE MAINTENANCE PROTEIN MBAA"/>
    <property type="match status" value="1"/>
</dbReference>
<dbReference type="PROSITE" id="PS50887">
    <property type="entry name" value="GGDEF"/>
    <property type="match status" value="1"/>
</dbReference>
<dbReference type="Gene3D" id="3.20.20.450">
    <property type="entry name" value="EAL domain"/>
    <property type="match status" value="1"/>
</dbReference>
<dbReference type="AlphaFoldDB" id="A0A1I4PKD5"/>
<dbReference type="InterPro" id="IPR013655">
    <property type="entry name" value="PAS_fold_3"/>
</dbReference>
<dbReference type="InterPro" id="IPR035965">
    <property type="entry name" value="PAS-like_dom_sf"/>
</dbReference>
<keyword evidence="8" id="KW-1185">Reference proteome</keyword>
<dbReference type="InterPro" id="IPR043128">
    <property type="entry name" value="Rev_trsase/Diguanyl_cyclase"/>
</dbReference>
<dbReference type="InterPro" id="IPR029787">
    <property type="entry name" value="Nucleotide_cyclase"/>
</dbReference>
<dbReference type="NCBIfam" id="TIGR00254">
    <property type="entry name" value="GGDEF"/>
    <property type="match status" value="1"/>
</dbReference>
<dbReference type="SMART" id="SM00086">
    <property type="entry name" value="PAC"/>
    <property type="match status" value="1"/>
</dbReference>
<sequence length="1020" mass="115545">MKAKLFLTQYDRRINLVGSLILITLILVTGIFVYTTMHRQSVRLLDMSLETLSQQAAQLLNSQIQAMVSDTKSISARFSLIDALQQINSQQGETDAIEKLEQYVNALLHNGFNSISIYDYAGNNVVQAGPTSQELTESLSFELESAMITLWWNERYIQRIQMEVFDHNGQQIGYIVTEKNQSLLTQSLYEIGAIGESGEFMLCTPWREDRLKMECFLMNAASVQFRRLSRVLADKALPMDYALRGESGVVTTGDYRQIRVVAAHTPVGEYGLGLVVKIDEEELYQPITARAKEIFFYIILLMVMALLLLNWQLMPLVRKLVRSEQEIEKVNANLHRSKEIIERNLSELTHYNEAVGKLALVSVADQKGLIIQANSKFCEVSGYNEEELIGQDHRILNSGIHPKVFWTEMWRTVSLGDTWHAEVCNRTKGGELYWVDTTIVPLRDSSGRIYRYLSVRVDISARKQKELSLCQQLKESNCLQLIRQAMDSELSVSKLCQHILAHLTAAVQYPEIASAKIELAGEQFVTDNYVEVFAQRLSAEIIVNGNNIGELQLGYLESKLFWLPEEQNLIDIIANDLGRWYERKLADQRISYLATHDNLTGLPNWHLLQDRIAQAIAHAGRHRKRAAILFIDLDRFKIINDSLGHEMGDLLLKETGIRLRSCVRAEDTVARQGGDEFVVLLQGISDHQSAGAVAKKILEAIKQPYPIGGKKLHIGCSIGIAVFPDDGENADILLKNSDIAMYHAKEIGRNNYQFFTADMNQQIMERHLLETDLRRAAERKEFQLYFQPVIDMPEQKLKSMEALLRWKHPKLGSVPPSKFILLAEETGMIISIGEWVLKEACLQIKAWQERGYQVPRVAINLSARQFRCKTLVADITRILNETGVSPSSLTLEITESMLIQNVDEAVEILTQLRLMGFELSIDDFGTGYSSLGYLKFYPINILKIDRSFIQNIVSEPNDAAIIAAILAMAKTLKVAVIAEGVETQEQVTFLTQQGCNRYQGFYFSEPLTAEELESKLCASQ</sequence>
<dbReference type="Proteomes" id="UP000199561">
    <property type="component" value="Unassembled WGS sequence"/>
</dbReference>
<dbReference type="STRING" id="52442.SAMN05421880_11171"/>
<comment type="catalytic activity">
    <reaction evidence="1">
        <text>3',3'-c-di-GMP + H2O = 5'-phosphoguanylyl(3'-&gt;5')guanosine + H(+)</text>
        <dbReference type="Rhea" id="RHEA:24902"/>
        <dbReference type="ChEBI" id="CHEBI:15377"/>
        <dbReference type="ChEBI" id="CHEBI:15378"/>
        <dbReference type="ChEBI" id="CHEBI:58754"/>
        <dbReference type="ChEBI" id="CHEBI:58805"/>
        <dbReference type="EC" id="3.1.4.52"/>
    </reaction>
    <physiologicalReaction direction="left-to-right" evidence="1">
        <dbReference type="Rhea" id="RHEA:24903"/>
    </physiologicalReaction>
</comment>
<evidence type="ECO:0000259" key="4">
    <source>
        <dbReference type="PROSITE" id="PS50113"/>
    </source>
</evidence>
<dbReference type="PANTHER" id="PTHR44757">
    <property type="entry name" value="DIGUANYLATE CYCLASE DGCP"/>
    <property type="match status" value="1"/>
</dbReference>
<dbReference type="Pfam" id="PF08447">
    <property type="entry name" value="PAS_3"/>
    <property type="match status" value="1"/>
</dbReference>
<dbReference type="RefSeq" id="WP_090668199.1">
    <property type="nucleotide sequence ID" value="NZ_FOUF01000011.1"/>
</dbReference>
<gene>
    <name evidence="7" type="ORF">SAMN05421880_11171</name>
</gene>
<keyword evidence="2" id="KW-0812">Transmembrane</keyword>
<dbReference type="InterPro" id="IPR000014">
    <property type="entry name" value="PAS"/>
</dbReference>
<dbReference type="SUPFAM" id="SSF141868">
    <property type="entry name" value="EAL domain-like"/>
    <property type="match status" value="1"/>
</dbReference>
<protein>
    <submittedName>
        <fullName evidence="7">PAS domain S-box-containing protein/diguanylate cyclase (GGDEF) domain-containing protein</fullName>
    </submittedName>
</protein>
<dbReference type="Gene3D" id="3.30.70.270">
    <property type="match status" value="1"/>
</dbReference>
<dbReference type="PROSITE" id="PS50112">
    <property type="entry name" value="PAS"/>
    <property type="match status" value="1"/>
</dbReference>
<feature type="domain" description="PAC" evidence="4">
    <location>
        <begin position="417"/>
        <end position="471"/>
    </location>
</feature>
<dbReference type="GO" id="GO:0071111">
    <property type="term" value="F:cyclic-guanylate-specific phosphodiesterase activity"/>
    <property type="evidence" value="ECO:0007669"/>
    <property type="project" value="UniProtKB-EC"/>
</dbReference>
<keyword evidence="2" id="KW-1133">Transmembrane helix</keyword>
<dbReference type="InterPro" id="IPR001633">
    <property type="entry name" value="EAL_dom"/>
</dbReference>
<dbReference type="EMBL" id="FOUF01000011">
    <property type="protein sequence ID" value="SFM28036.1"/>
    <property type="molecule type" value="Genomic_DNA"/>
</dbReference>
<dbReference type="CDD" id="cd01949">
    <property type="entry name" value="GGDEF"/>
    <property type="match status" value="1"/>
</dbReference>
<dbReference type="FunFam" id="3.30.70.270:FF:000001">
    <property type="entry name" value="Diguanylate cyclase domain protein"/>
    <property type="match status" value="1"/>
</dbReference>
<evidence type="ECO:0000259" key="3">
    <source>
        <dbReference type="PROSITE" id="PS50112"/>
    </source>
</evidence>
<dbReference type="InterPro" id="IPR001610">
    <property type="entry name" value="PAC"/>
</dbReference>
<dbReference type="NCBIfam" id="TIGR00229">
    <property type="entry name" value="sensory_box"/>
    <property type="match status" value="1"/>
</dbReference>
<name>A0A1I4PKD5_9PROT</name>
<feature type="transmembrane region" description="Helical" evidence="2">
    <location>
        <begin position="294"/>
        <end position="313"/>
    </location>
</feature>
<organism evidence="7 8">
    <name type="scientific">Nitrosomonas nitrosa</name>
    <dbReference type="NCBI Taxonomy" id="52442"/>
    <lineage>
        <taxon>Bacteria</taxon>
        <taxon>Pseudomonadati</taxon>
        <taxon>Pseudomonadota</taxon>
        <taxon>Betaproteobacteria</taxon>
        <taxon>Nitrosomonadales</taxon>
        <taxon>Nitrosomonadaceae</taxon>
        <taxon>Nitrosomonas</taxon>
    </lineage>
</organism>